<dbReference type="OrthoDB" id="551431at2759"/>
<name>A0A8B7YJ54_ACAPL</name>
<dbReference type="GeneID" id="110980693"/>
<proteinExistence type="inferred from homology"/>
<evidence type="ECO:0000256" key="1">
    <source>
        <dbReference type="ARBA" id="ARBA00009856"/>
    </source>
</evidence>
<dbReference type="AlphaFoldDB" id="A0A8B7YJ54"/>
<dbReference type="PANTHER" id="PTHR28626">
    <property type="entry name" value="SRR1-LIKE PROTEIN"/>
    <property type="match status" value="1"/>
</dbReference>
<protein>
    <submittedName>
        <fullName evidence="5">SRR1-like protein</fullName>
    </submittedName>
</protein>
<evidence type="ECO:0000313" key="5">
    <source>
        <dbReference type="RefSeq" id="XP_022093283.1"/>
    </source>
</evidence>
<gene>
    <name evidence="5" type="primary">LOC110980693</name>
</gene>
<dbReference type="OMA" id="CGIRTEH"/>
<dbReference type="Proteomes" id="UP000694845">
    <property type="component" value="Unplaced"/>
</dbReference>
<evidence type="ECO:0000256" key="2">
    <source>
        <dbReference type="SAM" id="MobiDB-lite"/>
    </source>
</evidence>
<feature type="compositionally biased region" description="Polar residues" evidence="2">
    <location>
        <begin position="122"/>
        <end position="139"/>
    </location>
</feature>
<dbReference type="Pfam" id="PF07985">
    <property type="entry name" value="SRR1"/>
    <property type="match status" value="1"/>
</dbReference>
<feature type="compositionally biased region" description="Polar residues" evidence="2">
    <location>
        <begin position="105"/>
        <end position="115"/>
    </location>
</feature>
<dbReference type="InterPro" id="IPR040044">
    <property type="entry name" value="SRR1L"/>
</dbReference>
<keyword evidence="4" id="KW-1185">Reference proteome</keyword>
<dbReference type="GO" id="GO:0005634">
    <property type="term" value="C:nucleus"/>
    <property type="evidence" value="ECO:0007669"/>
    <property type="project" value="TreeGrafter"/>
</dbReference>
<feature type="region of interest" description="Disordered" evidence="2">
    <location>
        <begin position="21"/>
        <end position="50"/>
    </location>
</feature>
<feature type="compositionally biased region" description="Basic and acidic residues" evidence="2">
    <location>
        <begin position="149"/>
        <end position="172"/>
    </location>
</feature>
<dbReference type="RefSeq" id="XP_022093283.1">
    <property type="nucleotide sequence ID" value="XM_022237591.1"/>
</dbReference>
<dbReference type="GO" id="GO:0005737">
    <property type="term" value="C:cytoplasm"/>
    <property type="evidence" value="ECO:0007669"/>
    <property type="project" value="TreeGrafter"/>
</dbReference>
<sequence length="394" mass="43962">MTDCSGTGSDADGFTFVARKKRGSRPRFSEKKSGGKRKGNLEVVQSTKESSNIDKVAIEKKIFLAREELQISDFYRSFQESLFAALNEKRSSAVEKDSGNITVVNQQKASYSSSEAKAPGNYNKNLQDTPNGGTDLNSKTAEDGPCGIRTEHDDDPCSARQDSSKIDSKSSEDDFVGNQRDEVTEIKGPARDGVVSGSVHTVVCYGLGNFTDCAIARYQLALLLLICEGLKIKSSECHVYDPRFTAEEMQILSSLGLDIIPQNEECKRVASEPTLFYMPHCGKPLYNNLLWANWSVEGLAGITIIGNSFKNIQERLPSRVLQDFRYLQQIAPHVREFPIKSNFRFMDIFNDTSIHVFPQERLREVPCAFWDSQDKPHYDLDAATEIILCKDGPP</sequence>
<evidence type="ECO:0000313" key="4">
    <source>
        <dbReference type="Proteomes" id="UP000694845"/>
    </source>
</evidence>
<comment type="similarity">
    <text evidence="1">Belongs to the SRR1 family.</text>
</comment>
<organism evidence="4 5">
    <name type="scientific">Acanthaster planci</name>
    <name type="common">Crown-of-thorns starfish</name>
    <dbReference type="NCBI Taxonomy" id="133434"/>
    <lineage>
        <taxon>Eukaryota</taxon>
        <taxon>Metazoa</taxon>
        <taxon>Echinodermata</taxon>
        <taxon>Eleutherozoa</taxon>
        <taxon>Asterozoa</taxon>
        <taxon>Asteroidea</taxon>
        <taxon>Valvatacea</taxon>
        <taxon>Valvatida</taxon>
        <taxon>Acanthasteridae</taxon>
        <taxon>Acanthaster</taxon>
    </lineage>
</organism>
<feature type="region of interest" description="Disordered" evidence="2">
    <location>
        <begin position="105"/>
        <end position="182"/>
    </location>
</feature>
<evidence type="ECO:0000259" key="3">
    <source>
        <dbReference type="Pfam" id="PF07985"/>
    </source>
</evidence>
<dbReference type="PANTHER" id="PTHR28626:SF3">
    <property type="entry name" value="SRR1-LIKE PROTEIN"/>
    <property type="match status" value="1"/>
</dbReference>
<accession>A0A8B7YJ54</accession>
<dbReference type="KEGG" id="aplc:110980693"/>
<dbReference type="InterPro" id="IPR012942">
    <property type="entry name" value="SRR1-like"/>
</dbReference>
<reference evidence="5" key="1">
    <citation type="submission" date="2025-08" db="UniProtKB">
        <authorList>
            <consortium name="RefSeq"/>
        </authorList>
    </citation>
    <scope>IDENTIFICATION</scope>
</reference>
<feature type="domain" description="SRR1-like" evidence="3">
    <location>
        <begin position="197"/>
        <end position="355"/>
    </location>
</feature>